<evidence type="ECO:0000256" key="7">
    <source>
        <dbReference type="ARBA" id="ARBA00023125"/>
    </source>
</evidence>
<dbReference type="STRING" id="29557.MGALLINA_05290"/>
<dbReference type="SUPFAM" id="SSF52540">
    <property type="entry name" value="P-loop containing nucleoside triphosphate hydrolases"/>
    <property type="match status" value="1"/>
</dbReference>
<accession>A0A162QI12</accession>
<comment type="catalytic activity">
    <reaction evidence="10">
        <text>ATP + H2O = ADP + phosphate + H(+)</text>
        <dbReference type="Rhea" id="RHEA:13065"/>
        <dbReference type="ChEBI" id="CHEBI:15377"/>
        <dbReference type="ChEBI" id="CHEBI:15378"/>
        <dbReference type="ChEBI" id="CHEBI:30616"/>
        <dbReference type="ChEBI" id="CHEBI:43474"/>
        <dbReference type="ChEBI" id="CHEBI:456216"/>
        <dbReference type="EC" id="5.6.2.3"/>
    </reaction>
</comment>
<keyword evidence="3" id="KW-0547">Nucleotide-binding</keyword>
<dbReference type="InterPro" id="IPR007693">
    <property type="entry name" value="DNA_helicase_DnaB-like_N"/>
</dbReference>
<dbReference type="AlphaFoldDB" id="A0A162QI12"/>
<evidence type="ECO:0000256" key="9">
    <source>
        <dbReference type="ARBA" id="ARBA00044969"/>
    </source>
</evidence>
<dbReference type="PATRIC" id="fig|29557.3.peg.527"/>
<keyword evidence="6" id="KW-0067">ATP-binding</keyword>
<evidence type="ECO:0000256" key="4">
    <source>
        <dbReference type="ARBA" id="ARBA00022801"/>
    </source>
</evidence>
<evidence type="ECO:0000313" key="12">
    <source>
        <dbReference type="EMBL" id="OAB48740.1"/>
    </source>
</evidence>
<reference evidence="12 13" key="1">
    <citation type="submission" date="2016-03" db="EMBL/GenBank/DDBJ databases">
        <title>Genome sequence of Mycoplasma gallinarum strain Mgn_IPT.</title>
        <authorList>
            <person name="Yacoub E."/>
            <person name="Sirand-Pugnet P."/>
            <person name="Barre A."/>
            <person name="Maurier F."/>
            <person name="Blanchard A."/>
            <person name="Ben Abdelmoumen B.M."/>
        </authorList>
    </citation>
    <scope>NUCLEOTIDE SEQUENCE [LARGE SCALE GENOMIC DNA]</scope>
    <source>
        <strain evidence="12 13">Mgn_IPT</strain>
    </source>
</reference>
<keyword evidence="8" id="KW-0413">Isomerase</keyword>
<dbReference type="InterPro" id="IPR007694">
    <property type="entry name" value="DNA_helicase_DnaB-like_C"/>
</dbReference>
<dbReference type="Gene3D" id="3.40.50.300">
    <property type="entry name" value="P-loop containing nucleotide triphosphate hydrolases"/>
    <property type="match status" value="1"/>
</dbReference>
<gene>
    <name evidence="12" type="primary">dnaB</name>
    <name evidence="12" type="ORF">MGALLINA_05290</name>
</gene>
<evidence type="ECO:0000256" key="2">
    <source>
        <dbReference type="ARBA" id="ARBA00022705"/>
    </source>
</evidence>
<evidence type="ECO:0000256" key="3">
    <source>
        <dbReference type="ARBA" id="ARBA00022741"/>
    </source>
</evidence>
<evidence type="ECO:0000259" key="11">
    <source>
        <dbReference type="PROSITE" id="PS51199"/>
    </source>
</evidence>
<dbReference type="SUPFAM" id="SSF48024">
    <property type="entry name" value="N-terminal domain of DnaB helicase"/>
    <property type="match status" value="1"/>
</dbReference>
<dbReference type="GO" id="GO:0016787">
    <property type="term" value="F:hydrolase activity"/>
    <property type="evidence" value="ECO:0007669"/>
    <property type="project" value="UniProtKB-KW"/>
</dbReference>
<dbReference type="EC" id="5.6.2.3" evidence="9"/>
<evidence type="ECO:0000256" key="1">
    <source>
        <dbReference type="ARBA" id="ARBA00008428"/>
    </source>
</evidence>
<dbReference type="GO" id="GO:0043139">
    <property type="term" value="F:5'-3' DNA helicase activity"/>
    <property type="evidence" value="ECO:0007669"/>
    <property type="project" value="UniProtKB-EC"/>
</dbReference>
<evidence type="ECO:0000256" key="6">
    <source>
        <dbReference type="ARBA" id="ARBA00022840"/>
    </source>
</evidence>
<dbReference type="Pfam" id="PF03796">
    <property type="entry name" value="DnaB_C"/>
    <property type="match status" value="1"/>
</dbReference>
<keyword evidence="4" id="KW-0378">Hydrolase</keyword>
<dbReference type="Proteomes" id="UP000076983">
    <property type="component" value="Unassembled WGS sequence"/>
</dbReference>
<protein>
    <recommendedName>
        <fullName evidence="9">DNA 5'-3' helicase</fullName>
        <ecNumber evidence="9">5.6.2.3</ecNumber>
    </recommendedName>
</protein>
<keyword evidence="5 12" id="KW-0347">Helicase</keyword>
<evidence type="ECO:0000256" key="5">
    <source>
        <dbReference type="ARBA" id="ARBA00022806"/>
    </source>
</evidence>
<keyword evidence="13" id="KW-1185">Reference proteome</keyword>
<dbReference type="InterPro" id="IPR027417">
    <property type="entry name" value="P-loop_NTPase"/>
</dbReference>
<dbReference type="GO" id="GO:0005524">
    <property type="term" value="F:ATP binding"/>
    <property type="evidence" value="ECO:0007669"/>
    <property type="project" value="UniProtKB-KW"/>
</dbReference>
<keyword evidence="2" id="KW-0235">DNA replication</keyword>
<dbReference type="GO" id="GO:0006260">
    <property type="term" value="P:DNA replication"/>
    <property type="evidence" value="ECO:0007669"/>
    <property type="project" value="UniProtKB-KW"/>
</dbReference>
<dbReference type="RefSeq" id="WP_063626299.1">
    <property type="nucleotide sequence ID" value="NZ_LVLH01000042.1"/>
</dbReference>
<dbReference type="OrthoDB" id="9773982at2"/>
<evidence type="ECO:0000256" key="8">
    <source>
        <dbReference type="ARBA" id="ARBA00023235"/>
    </source>
</evidence>
<proteinExistence type="inferred from homology"/>
<dbReference type="EMBL" id="LVLH01000042">
    <property type="protein sequence ID" value="OAB48740.1"/>
    <property type="molecule type" value="Genomic_DNA"/>
</dbReference>
<comment type="caution">
    <text evidence="12">The sequence shown here is derived from an EMBL/GenBank/DDBJ whole genome shotgun (WGS) entry which is preliminary data.</text>
</comment>
<dbReference type="InterPro" id="IPR036185">
    <property type="entry name" value="DNA_heli_DnaB-like_N_sf"/>
</dbReference>
<dbReference type="PANTHER" id="PTHR30153">
    <property type="entry name" value="REPLICATIVE DNA HELICASE DNAB"/>
    <property type="match status" value="1"/>
</dbReference>
<comment type="similarity">
    <text evidence="1">Belongs to the helicase family. DnaB subfamily.</text>
</comment>
<feature type="domain" description="SF4 helicase" evidence="11">
    <location>
        <begin position="196"/>
        <end position="480"/>
    </location>
</feature>
<dbReference type="Gene3D" id="1.10.860.10">
    <property type="entry name" value="DNAb Helicase, Chain A"/>
    <property type="match status" value="1"/>
</dbReference>
<evidence type="ECO:0000256" key="10">
    <source>
        <dbReference type="ARBA" id="ARBA00048954"/>
    </source>
</evidence>
<organism evidence="12 13">
    <name type="scientific">Mycoplasmopsis gallinarum</name>
    <dbReference type="NCBI Taxonomy" id="29557"/>
    <lineage>
        <taxon>Bacteria</taxon>
        <taxon>Bacillati</taxon>
        <taxon>Mycoplasmatota</taxon>
        <taxon>Mycoplasmoidales</taxon>
        <taxon>Metamycoplasmataceae</taxon>
        <taxon>Mycoplasmopsis</taxon>
    </lineage>
</organism>
<dbReference type="GO" id="GO:0005829">
    <property type="term" value="C:cytosol"/>
    <property type="evidence" value="ECO:0007669"/>
    <property type="project" value="TreeGrafter"/>
</dbReference>
<dbReference type="GO" id="GO:0003677">
    <property type="term" value="F:DNA binding"/>
    <property type="evidence" value="ECO:0007669"/>
    <property type="project" value="UniProtKB-KW"/>
</dbReference>
<dbReference type="PANTHER" id="PTHR30153:SF2">
    <property type="entry name" value="REPLICATIVE DNA HELICASE"/>
    <property type="match status" value="1"/>
</dbReference>
<keyword evidence="7" id="KW-0238">DNA-binding</keyword>
<evidence type="ECO:0000313" key="13">
    <source>
        <dbReference type="Proteomes" id="UP000076983"/>
    </source>
</evidence>
<dbReference type="PROSITE" id="PS51199">
    <property type="entry name" value="SF4_HELICASE"/>
    <property type="match status" value="1"/>
</dbReference>
<sequence>MTEYNSDNLELGAKFVSQLLEEQVLSLVLNYNKNVTEVVEFLTEDDFWFRNNRELFKIFKYIEQNRINQPNGNWIINDDKILKVAAELGYTDSITPDFLKHIYFQWAFQNSLMDYIKDLVEYTNIRRIYLKSYEIISLLDNLNIKNTKLDKTLYVENLRSLIMATDRATEVSAEFKDFREISDEYYEKLQQRRLLEEGQISGLATGYSELDNITQGMHPNELIILGARPAMGKTALALNIALNVAERKDERVILFSFEMSPDQLMSRIYSNIANIPSQKLKKASTLTDDEMLKINAAKRVKIDRLNLYIDDSTNTDLKTLIWKCHRLHKIQPISLIVIDYLQLINVDNNNANRSENRQQEVAKISRSLKLLAKDLNVPILALSQLSRKVEEREDKKPMISDLRESGAIDQDADVIMFLYRESYYKHSNKKSNPDNLYENNFDAGDQVDLLIRKNRSGPTADIPLRFKMSVSRFEDLDDDMRREIYKNDN</sequence>
<dbReference type="InterPro" id="IPR016136">
    <property type="entry name" value="DNA_helicase_N/primase_C"/>
</dbReference>
<dbReference type="Pfam" id="PF00772">
    <property type="entry name" value="DnaB"/>
    <property type="match status" value="1"/>
</dbReference>
<name>A0A162QI12_9BACT</name>
<dbReference type="CDD" id="cd00984">
    <property type="entry name" value="DnaB_C"/>
    <property type="match status" value="1"/>
</dbReference>